<evidence type="ECO:0000256" key="5">
    <source>
        <dbReference type="ARBA" id="ARBA00022692"/>
    </source>
</evidence>
<dbReference type="RefSeq" id="WP_079731931.1">
    <property type="nucleotide sequence ID" value="NZ_FVZE01000015.1"/>
</dbReference>
<sequence length="734" mass="79274">MPITAFARPSIVALLCSVAVPALAQTAAEGSAGSLANRALDEIIVTAERREQSLQDIPISATVLSGEQLDQKGVTNLNDIQQVAPSIAINTFNRSTFINIRGVGIAQSAPTSNPGVAYYIDGQLIPHEQFIGFSFYDIGSLEVLRGPQGTLTGQNSTGGAIYVRTPDPRFDEVSGYVDATAANYDRYRVVGAINVGGESVALRIAAVHEERDSFTRNIAANAQSQPGNLNMDAVRATLRLQGMDSRLNVHVRGEYFDVRSDNNAVKNRNDAVSSDPFVIEEDGRSYQNQAGYRIGGEIRYDVSDAMQARAMVSWQDGFTHDQTDGDRTATALPVPANLPTSSANTRLYPGRVSNASTEFKTLIGEFNLLSTGNGPFQWVVGAFALDETVPVSLYRDNRHTTDFVVSNSDIVTSAKNTSYSLFGQANWFVTPRIELIAGGRYSWDKQVYTRFAVPGPPIPLPYVSAASSHQLTGKLGVNYHFGDNNMLYVTASKGYKAGGVNLTPNTPDFLPERNFVYEAGFKTELLDRHLRVNGDVFYSVYKDIQLSSLLNGLPVTQNALGGHSKGGEIEITGQFGGLAFNLGAGYLDAKFSNSGCITDTNAPGTDAGCPTGLRFVPKGRVLPFSPDWTINGGVQYTFPVGGIDVTPRVQWSHVGAQNATPFPSFNTLVPSRDLFDARLTFDLGEKYKLEAFVNNLTDKTYIATQIQNSSSADGGIIYGAPRTYGVRVKVAFGD</sequence>
<keyword evidence="5 11" id="KW-0812">Transmembrane</keyword>
<protein>
    <submittedName>
        <fullName evidence="16">Iron complex outermembrane recepter protein</fullName>
    </submittedName>
</protein>
<dbReference type="STRING" id="428990.SAMN06295987_1153"/>
<proteinExistence type="inferred from homology"/>
<feature type="domain" description="TonB-dependent receptor-like beta-barrel" evidence="14">
    <location>
        <begin position="243"/>
        <end position="696"/>
    </location>
</feature>
<evidence type="ECO:0000256" key="2">
    <source>
        <dbReference type="ARBA" id="ARBA00022448"/>
    </source>
</evidence>
<dbReference type="EMBL" id="FVZE01000015">
    <property type="protein sequence ID" value="SLK11514.1"/>
    <property type="molecule type" value="Genomic_DNA"/>
</dbReference>
<dbReference type="Pfam" id="PF00593">
    <property type="entry name" value="TonB_dep_Rec_b-barrel"/>
    <property type="match status" value="1"/>
</dbReference>
<comment type="subcellular location">
    <subcellularLocation>
        <location evidence="1 11">Cell outer membrane</location>
        <topology evidence="1 11">Multi-pass membrane protein</topology>
    </subcellularLocation>
</comment>
<evidence type="ECO:0000259" key="14">
    <source>
        <dbReference type="Pfam" id="PF00593"/>
    </source>
</evidence>
<evidence type="ECO:0000256" key="13">
    <source>
        <dbReference type="SAM" id="SignalP"/>
    </source>
</evidence>
<evidence type="ECO:0000256" key="3">
    <source>
        <dbReference type="ARBA" id="ARBA00022452"/>
    </source>
</evidence>
<evidence type="ECO:0000256" key="6">
    <source>
        <dbReference type="ARBA" id="ARBA00023004"/>
    </source>
</evidence>
<feature type="domain" description="TonB-dependent receptor plug" evidence="15">
    <location>
        <begin position="54"/>
        <end position="160"/>
    </location>
</feature>
<dbReference type="GO" id="GO:0009279">
    <property type="term" value="C:cell outer membrane"/>
    <property type="evidence" value="ECO:0007669"/>
    <property type="project" value="UniProtKB-SubCell"/>
</dbReference>
<keyword evidence="7" id="KW-0406">Ion transport</keyword>
<evidence type="ECO:0000256" key="11">
    <source>
        <dbReference type="PROSITE-ProRule" id="PRU01360"/>
    </source>
</evidence>
<dbReference type="PROSITE" id="PS52016">
    <property type="entry name" value="TONB_DEPENDENT_REC_3"/>
    <property type="match status" value="1"/>
</dbReference>
<keyword evidence="3 11" id="KW-1134">Transmembrane beta strand</keyword>
<dbReference type="Pfam" id="PF07715">
    <property type="entry name" value="Plug"/>
    <property type="match status" value="1"/>
</dbReference>
<keyword evidence="17" id="KW-1185">Reference proteome</keyword>
<feature type="signal peptide" evidence="13">
    <location>
        <begin position="1"/>
        <end position="24"/>
    </location>
</feature>
<keyword evidence="8 12" id="KW-0798">TonB box</keyword>
<keyword evidence="10 11" id="KW-0998">Cell outer membrane</keyword>
<keyword evidence="9 11" id="KW-0472">Membrane</keyword>
<keyword evidence="4" id="KW-0410">Iron transport</keyword>
<dbReference type="AlphaFoldDB" id="A0A1U6IU40"/>
<dbReference type="Gene3D" id="2.40.170.20">
    <property type="entry name" value="TonB-dependent receptor, beta-barrel domain"/>
    <property type="match status" value="1"/>
</dbReference>
<comment type="similarity">
    <text evidence="11 12">Belongs to the TonB-dependent receptor family.</text>
</comment>
<reference evidence="17" key="1">
    <citation type="submission" date="2017-02" db="EMBL/GenBank/DDBJ databases">
        <authorList>
            <person name="Varghese N."/>
            <person name="Submissions S."/>
        </authorList>
    </citation>
    <scope>NUCLEOTIDE SEQUENCE [LARGE SCALE GENOMIC DNA]</scope>
    <source>
        <strain evidence="17">SM117</strain>
    </source>
</reference>
<dbReference type="InterPro" id="IPR039426">
    <property type="entry name" value="TonB-dep_rcpt-like"/>
</dbReference>
<organism evidence="16 17">
    <name type="scientific">Novosphingobium mathurense</name>
    <dbReference type="NCBI Taxonomy" id="428990"/>
    <lineage>
        <taxon>Bacteria</taxon>
        <taxon>Pseudomonadati</taxon>
        <taxon>Pseudomonadota</taxon>
        <taxon>Alphaproteobacteria</taxon>
        <taxon>Sphingomonadales</taxon>
        <taxon>Sphingomonadaceae</taxon>
        <taxon>Novosphingobium</taxon>
    </lineage>
</organism>
<dbReference type="InterPro" id="IPR036942">
    <property type="entry name" value="Beta-barrel_TonB_sf"/>
</dbReference>
<accession>A0A1U6IU40</accession>
<dbReference type="CDD" id="cd01347">
    <property type="entry name" value="ligand_gated_channel"/>
    <property type="match status" value="1"/>
</dbReference>
<keyword evidence="6" id="KW-0408">Iron</keyword>
<evidence type="ECO:0000259" key="15">
    <source>
        <dbReference type="Pfam" id="PF07715"/>
    </source>
</evidence>
<dbReference type="SUPFAM" id="SSF56935">
    <property type="entry name" value="Porins"/>
    <property type="match status" value="1"/>
</dbReference>
<dbReference type="InterPro" id="IPR000531">
    <property type="entry name" value="Beta-barrel_TonB"/>
</dbReference>
<dbReference type="PANTHER" id="PTHR32552">
    <property type="entry name" value="FERRICHROME IRON RECEPTOR-RELATED"/>
    <property type="match status" value="1"/>
</dbReference>
<evidence type="ECO:0000256" key="10">
    <source>
        <dbReference type="ARBA" id="ARBA00023237"/>
    </source>
</evidence>
<feature type="chain" id="PRO_5012662517" evidence="13">
    <location>
        <begin position="25"/>
        <end position="734"/>
    </location>
</feature>
<evidence type="ECO:0000256" key="7">
    <source>
        <dbReference type="ARBA" id="ARBA00023065"/>
    </source>
</evidence>
<dbReference type="Proteomes" id="UP000190989">
    <property type="component" value="Unassembled WGS sequence"/>
</dbReference>
<dbReference type="GO" id="GO:0006826">
    <property type="term" value="P:iron ion transport"/>
    <property type="evidence" value="ECO:0007669"/>
    <property type="project" value="UniProtKB-KW"/>
</dbReference>
<evidence type="ECO:0000256" key="9">
    <source>
        <dbReference type="ARBA" id="ARBA00023136"/>
    </source>
</evidence>
<evidence type="ECO:0000313" key="17">
    <source>
        <dbReference type="Proteomes" id="UP000190989"/>
    </source>
</evidence>
<dbReference type="PANTHER" id="PTHR32552:SF81">
    <property type="entry name" value="TONB-DEPENDENT OUTER MEMBRANE RECEPTOR"/>
    <property type="match status" value="1"/>
</dbReference>
<evidence type="ECO:0000313" key="16">
    <source>
        <dbReference type="EMBL" id="SLK11514.1"/>
    </source>
</evidence>
<evidence type="ECO:0000256" key="4">
    <source>
        <dbReference type="ARBA" id="ARBA00022496"/>
    </source>
</evidence>
<evidence type="ECO:0000256" key="1">
    <source>
        <dbReference type="ARBA" id="ARBA00004571"/>
    </source>
</evidence>
<dbReference type="InterPro" id="IPR012910">
    <property type="entry name" value="Plug_dom"/>
</dbReference>
<keyword evidence="2 11" id="KW-0813">Transport</keyword>
<name>A0A1U6IU40_9SPHN</name>
<keyword evidence="13" id="KW-0732">Signal</keyword>
<gene>
    <name evidence="16" type="ORF">SAMN06295987_1153</name>
</gene>
<evidence type="ECO:0000256" key="12">
    <source>
        <dbReference type="RuleBase" id="RU003357"/>
    </source>
</evidence>
<evidence type="ECO:0000256" key="8">
    <source>
        <dbReference type="ARBA" id="ARBA00023077"/>
    </source>
</evidence>